<gene>
    <name evidence="3" type="ORF">DJ013_17670</name>
</gene>
<dbReference type="Gene3D" id="3.80.10.10">
    <property type="entry name" value="Ribonuclease Inhibitor"/>
    <property type="match status" value="1"/>
</dbReference>
<name>A0A2Z4GEW8_9BACT</name>
<dbReference type="EMBL" id="CP029480">
    <property type="protein sequence ID" value="AWV99899.1"/>
    <property type="molecule type" value="Genomic_DNA"/>
</dbReference>
<dbReference type="PANTHER" id="PTHR47566:SF1">
    <property type="entry name" value="PROTEIN NUD1"/>
    <property type="match status" value="1"/>
</dbReference>
<dbReference type="RefSeq" id="WP_111373267.1">
    <property type="nucleotide sequence ID" value="NZ_CP029480.1"/>
</dbReference>
<organism evidence="3 4">
    <name type="scientific">Arcticibacterium luteifluviistationis</name>
    <dbReference type="NCBI Taxonomy" id="1784714"/>
    <lineage>
        <taxon>Bacteria</taxon>
        <taxon>Pseudomonadati</taxon>
        <taxon>Bacteroidota</taxon>
        <taxon>Cytophagia</taxon>
        <taxon>Cytophagales</taxon>
        <taxon>Leadbetterellaceae</taxon>
        <taxon>Arcticibacterium</taxon>
    </lineage>
</organism>
<evidence type="ECO:0008006" key="5">
    <source>
        <dbReference type="Google" id="ProtNLM"/>
    </source>
</evidence>
<keyword evidence="2" id="KW-0677">Repeat</keyword>
<dbReference type="InterPro" id="IPR032675">
    <property type="entry name" value="LRR_dom_sf"/>
</dbReference>
<proteinExistence type="predicted"/>
<dbReference type="InterPro" id="IPR036116">
    <property type="entry name" value="FN3_sf"/>
</dbReference>
<keyword evidence="4" id="KW-1185">Reference proteome</keyword>
<evidence type="ECO:0000256" key="2">
    <source>
        <dbReference type="ARBA" id="ARBA00022737"/>
    </source>
</evidence>
<protein>
    <recommendedName>
        <fullName evidence="5">Fibronectin type-III domain-containing protein</fullName>
    </recommendedName>
</protein>
<dbReference type="GO" id="GO:0035591">
    <property type="term" value="F:signaling adaptor activity"/>
    <property type="evidence" value="ECO:0007669"/>
    <property type="project" value="TreeGrafter"/>
</dbReference>
<dbReference type="Gene3D" id="2.60.40.10">
    <property type="entry name" value="Immunoglobulins"/>
    <property type="match status" value="1"/>
</dbReference>
<sequence>MTHTIRKGFLAGFTLLIFGVLFFTACKKKVEPVPNRAPEPFQVEVTLEEDGTTVNLNWSKAIDPDDDVVSYTVVLGDTLAKSLTDTTFRITDLGYDYIKDGKVIANDSAGLSSEVTFSVSTSENPFLAIPDVNFEKYLVDNKIDKDGKVNGKMAIEDTKGVTKIDCNSLGISSLEGIERFTDLQELYCFDNRLTSLDVNSNLNLKELSCDSTYLTSLDVSNNVNLEVLRCSVNSLTSLDVSKNLNLEELFFPYNSLTSLDVSKNVNLKALYSSGNSLSSLDVSNNVNLEILNCSVNSLTSLDVSRNVNLKILGCGVNFLTSLDLSKNLNLENLFCIFNSLTNLDLSKNGNLRYLSSRNNSELSTICVSDVAKAKAEEYWYKDETAEYKVCD</sequence>
<dbReference type="Proteomes" id="UP000249873">
    <property type="component" value="Chromosome"/>
</dbReference>
<dbReference type="OrthoDB" id="3179827at2"/>
<evidence type="ECO:0000313" key="4">
    <source>
        <dbReference type="Proteomes" id="UP000249873"/>
    </source>
</evidence>
<accession>A0A2Z4GEW8</accession>
<keyword evidence="1" id="KW-0433">Leucine-rich repeat</keyword>
<dbReference type="InterPro" id="IPR013783">
    <property type="entry name" value="Ig-like_fold"/>
</dbReference>
<dbReference type="KEGG" id="als:DJ013_17670"/>
<dbReference type="AlphaFoldDB" id="A0A2Z4GEW8"/>
<dbReference type="PANTHER" id="PTHR47566">
    <property type="match status" value="1"/>
</dbReference>
<dbReference type="SUPFAM" id="SSF52058">
    <property type="entry name" value="L domain-like"/>
    <property type="match status" value="1"/>
</dbReference>
<reference evidence="3 4" key="1">
    <citation type="submission" date="2018-05" db="EMBL/GenBank/DDBJ databases">
        <title>Complete genome sequence of Arcticibacterium luteifluviistationis SM1504T, a cytophagaceae bacterium isolated from Arctic surface seawater.</title>
        <authorList>
            <person name="Li Y."/>
            <person name="Qin Q.-L."/>
        </authorList>
    </citation>
    <scope>NUCLEOTIDE SEQUENCE [LARGE SCALE GENOMIC DNA]</scope>
    <source>
        <strain evidence="3 4">SM1504</strain>
    </source>
</reference>
<dbReference type="SUPFAM" id="SSF49265">
    <property type="entry name" value="Fibronectin type III"/>
    <property type="match status" value="1"/>
</dbReference>
<evidence type="ECO:0000256" key="1">
    <source>
        <dbReference type="ARBA" id="ARBA00022614"/>
    </source>
</evidence>
<dbReference type="InterPro" id="IPR052574">
    <property type="entry name" value="CDIRP"/>
</dbReference>
<evidence type="ECO:0000313" key="3">
    <source>
        <dbReference type="EMBL" id="AWV99899.1"/>
    </source>
</evidence>
<dbReference type="PROSITE" id="PS51257">
    <property type="entry name" value="PROKAR_LIPOPROTEIN"/>
    <property type="match status" value="1"/>
</dbReference>